<keyword evidence="2" id="KW-0472">Membrane</keyword>
<evidence type="ECO:0000259" key="5">
    <source>
        <dbReference type="Pfam" id="PF09864"/>
    </source>
</evidence>
<keyword evidence="1" id="KW-0732">Signal</keyword>
<proteinExistence type="predicted"/>
<evidence type="ECO:0000256" key="1">
    <source>
        <dbReference type="ARBA" id="ARBA00022729"/>
    </source>
</evidence>
<evidence type="ECO:0000256" key="2">
    <source>
        <dbReference type="ARBA" id="ARBA00023136"/>
    </source>
</evidence>
<dbReference type="Pfam" id="PF09864">
    <property type="entry name" value="MliC"/>
    <property type="match status" value="1"/>
</dbReference>
<dbReference type="Gene3D" id="2.40.128.200">
    <property type="match status" value="1"/>
</dbReference>
<keyword evidence="3" id="KW-0564">Palmitate</keyword>
<dbReference type="SUPFAM" id="SSF141488">
    <property type="entry name" value="YdhA-like"/>
    <property type="match status" value="1"/>
</dbReference>
<dbReference type="InterPro" id="IPR018660">
    <property type="entry name" value="MliC"/>
</dbReference>
<dbReference type="Proteomes" id="UP000197768">
    <property type="component" value="Unassembled WGS sequence"/>
</dbReference>
<name>A0A2D0AI80_9FLAO</name>
<dbReference type="InterPro" id="IPR036328">
    <property type="entry name" value="MliC_sf"/>
</dbReference>
<evidence type="ECO:0000313" key="6">
    <source>
        <dbReference type="EMBL" id="OWP82581.1"/>
    </source>
</evidence>
<evidence type="ECO:0000256" key="3">
    <source>
        <dbReference type="ARBA" id="ARBA00023139"/>
    </source>
</evidence>
<organism evidence="6 7">
    <name type="scientific">Flavobacterium davisii</name>
    <dbReference type="NCBI Taxonomy" id="2906077"/>
    <lineage>
        <taxon>Bacteria</taxon>
        <taxon>Pseudomonadati</taxon>
        <taxon>Bacteroidota</taxon>
        <taxon>Flavobacteriia</taxon>
        <taxon>Flavobacteriales</taxon>
        <taxon>Flavobacteriaceae</taxon>
        <taxon>Flavobacterium</taxon>
    </lineage>
</organism>
<reference evidence="6 7" key="1">
    <citation type="journal article" date="2017" name="Infect. Genet. Evol.">
        <title>Comparative genome analysis of fish pathogen Flavobacterium columnare reveals extensive sequence diversity within the species.</title>
        <authorList>
            <person name="Kayansamruaj P."/>
            <person name="Dong H.T."/>
            <person name="Hirono I."/>
            <person name="Kondo H."/>
            <person name="Senapin S."/>
            <person name="Rodkhum C."/>
        </authorList>
    </citation>
    <scope>NUCLEOTIDE SEQUENCE [LARGE SCALE GENOMIC DNA]</scope>
    <source>
        <strain evidence="6 7">1215</strain>
    </source>
</reference>
<dbReference type="AlphaFoldDB" id="A0A2D0AI80"/>
<accession>A0A2D0AI80</accession>
<gene>
    <name evidence="6" type="ORF">BWK59_15130</name>
</gene>
<evidence type="ECO:0000313" key="7">
    <source>
        <dbReference type="Proteomes" id="UP000197768"/>
    </source>
</evidence>
<keyword evidence="4" id="KW-0449">Lipoprotein</keyword>
<protein>
    <recommendedName>
        <fullName evidence="5">C-type lysozyme inhibitor domain-containing protein</fullName>
    </recommendedName>
</protein>
<feature type="domain" description="C-type lysozyme inhibitor" evidence="5">
    <location>
        <begin position="55"/>
        <end position="112"/>
    </location>
</feature>
<sequence length="124" mass="13690">MTKKILTTIMLTALFLGACNNKKQDVIEAIPTVEAKKITDISNEVVTGKATDKAGAILEYTFNNAQNTATLKFNNETIELVADTTASGSRFKNDHYVYSEWHGKITLEKDGKTIFEAGKETMPK</sequence>
<dbReference type="PROSITE" id="PS51257">
    <property type="entry name" value="PROKAR_LIPOPROTEIN"/>
    <property type="match status" value="1"/>
</dbReference>
<dbReference type="RefSeq" id="WP_088395180.1">
    <property type="nucleotide sequence ID" value="NZ_MTCZ01000357.1"/>
</dbReference>
<dbReference type="EMBL" id="MTCZ01000357">
    <property type="protein sequence ID" value="OWP82581.1"/>
    <property type="molecule type" value="Genomic_DNA"/>
</dbReference>
<evidence type="ECO:0000256" key="4">
    <source>
        <dbReference type="ARBA" id="ARBA00023288"/>
    </source>
</evidence>
<comment type="caution">
    <text evidence="6">The sequence shown here is derived from an EMBL/GenBank/DDBJ whole genome shotgun (WGS) entry which is preliminary data.</text>
</comment>